<evidence type="ECO:0000256" key="4">
    <source>
        <dbReference type="SAM" id="SignalP"/>
    </source>
</evidence>
<dbReference type="InterPro" id="IPR006149">
    <property type="entry name" value="EB_dom"/>
</dbReference>
<dbReference type="Pfam" id="PF00057">
    <property type="entry name" value="Ldl_recept_a"/>
    <property type="match status" value="3"/>
</dbReference>
<dbReference type="EnsemblMetazoa" id="XM_019907541.1">
    <property type="protein sequence ID" value="XP_019763100.1"/>
    <property type="gene ID" value="LOC109539655"/>
</dbReference>
<dbReference type="PROSITE" id="PS50068">
    <property type="entry name" value="LDLRA_2"/>
    <property type="match status" value="4"/>
</dbReference>
<feature type="compositionally biased region" description="Low complexity" evidence="3">
    <location>
        <begin position="274"/>
        <end position="300"/>
    </location>
</feature>
<dbReference type="PANTHER" id="PTHR39069:SF1">
    <property type="entry name" value="ECDYSONE-INDUCIBLE GENE E1, ISOFORM A"/>
    <property type="match status" value="1"/>
</dbReference>
<evidence type="ECO:0000313" key="6">
    <source>
        <dbReference type="EnsemblMetazoa" id="XP_019763100.1"/>
    </source>
</evidence>
<evidence type="ECO:0000313" key="7">
    <source>
        <dbReference type="Proteomes" id="UP000019118"/>
    </source>
</evidence>
<dbReference type="PROSITE" id="PS01209">
    <property type="entry name" value="LDLRA_1"/>
    <property type="match status" value="2"/>
</dbReference>
<dbReference type="RefSeq" id="XP_019763100.1">
    <property type="nucleotide sequence ID" value="XM_019907541.2"/>
</dbReference>
<feature type="disulfide bond" evidence="2">
    <location>
        <begin position="494"/>
        <end position="512"/>
    </location>
</feature>
<dbReference type="GeneID" id="109539655"/>
<dbReference type="InterPro" id="IPR036055">
    <property type="entry name" value="LDL_receptor-like_sf"/>
</dbReference>
<organism evidence="6 7">
    <name type="scientific">Dendroctonus ponderosae</name>
    <name type="common">Mountain pine beetle</name>
    <dbReference type="NCBI Taxonomy" id="77166"/>
    <lineage>
        <taxon>Eukaryota</taxon>
        <taxon>Metazoa</taxon>
        <taxon>Ecdysozoa</taxon>
        <taxon>Arthropoda</taxon>
        <taxon>Hexapoda</taxon>
        <taxon>Insecta</taxon>
        <taxon>Pterygota</taxon>
        <taxon>Neoptera</taxon>
        <taxon>Endopterygota</taxon>
        <taxon>Coleoptera</taxon>
        <taxon>Polyphaga</taxon>
        <taxon>Cucujiformia</taxon>
        <taxon>Curculionidae</taxon>
        <taxon>Scolytinae</taxon>
        <taxon>Dendroctonus</taxon>
    </lineage>
</organism>
<evidence type="ECO:0000256" key="1">
    <source>
        <dbReference type="ARBA" id="ARBA00023157"/>
    </source>
</evidence>
<keyword evidence="4" id="KW-0732">Signal</keyword>
<evidence type="ECO:0000256" key="3">
    <source>
        <dbReference type="SAM" id="MobiDB-lite"/>
    </source>
</evidence>
<dbReference type="KEGG" id="dpa:109539655"/>
<keyword evidence="7" id="KW-1185">Reference proteome</keyword>
<evidence type="ECO:0000259" key="5">
    <source>
        <dbReference type="Pfam" id="PF01683"/>
    </source>
</evidence>
<feature type="compositionally biased region" description="Basic residues" evidence="3">
    <location>
        <begin position="200"/>
        <end position="213"/>
    </location>
</feature>
<name>A0AAR5PQ00_DENPD</name>
<reference evidence="6" key="2">
    <citation type="submission" date="2024-08" db="UniProtKB">
        <authorList>
            <consortium name="EnsemblMetazoa"/>
        </authorList>
    </citation>
    <scope>IDENTIFICATION</scope>
</reference>
<feature type="disulfide bond" evidence="2">
    <location>
        <begin position="449"/>
        <end position="467"/>
    </location>
</feature>
<dbReference type="PRINTS" id="PR00261">
    <property type="entry name" value="LDLRECEPTOR"/>
</dbReference>
<dbReference type="AlphaFoldDB" id="A0AAR5PQ00"/>
<reference evidence="7" key="1">
    <citation type="journal article" date="2013" name="Genome Biol.">
        <title>Draft genome of the mountain pine beetle, Dendroctonus ponderosae Hopkins, a major forest pest.</title>
        <authorList>
            <person name="Keeling C.I."/>
            <person name="Yuen M.M."/>
            <person name="Liao N.Y."/>
            <person name="Docking T.R."/>
            <person name="Chan S.K."/>
            <person name="Taylor G.A."/>
            <person name="Palmquist D.L."/>
            <person name="Jackman S.D."/>
            <person name="Nguyen A."/>
            <person name="Li M."/>
            <person name="Henderson H."/>
            <person name="Janes J.K."/>
            <person name="Zhao Y."/>
            <person name="Pandoh P."/>
            <person name="Moore R."/>
            <person name="Sperling F.A."/>
            <person name="Huber D.P."/>
            <person name="Birol I."/>
            <person name="Jones S.J."/>
            <person name="Bohlmann J."/>
        </authorList>
    </citation>
    <scope>NUCLEOTIDE SEQUENCE</scope>
</reference>
<dbReference type="Pfam" id="PF01683">
    <property type="entry name" value="EB"/>
    <property type="match status" value="1"/>
</dbReference>
<dbReference type="InterPro" id="IPR002172">
    <property type="entry name" value="LDrepeatLR_classA_rpt"/>
</dbReference>
<sequence>MKTELLLVISWVFLICGDDSVGFTLGTECNGDWECREHIVGSICHKGRCSCQPFYARVNQSSCLPSTLLGYECQVPEQCSLKVANSSCLDGVCRCIDGFLQFRKHTCLGPARPGNVCYSNAHCRLWTADSHCDFLIPNLFGRCQCNAPFKQMGDSCGRTAFQSQPTTAAPPKTESTTLQPNIETNAIVTPQVKSSAKRTNSTKKGFHPRKGGVRKTTTIRPTTSVSLKTTTLTTTMSTTTTTELPEITKVSSTPGPVDYSTRANVASRTTTMEPSSTASPVPQSQTTSTSTTASPASPFTTAGIRKRFETSSEAISLGLPCVTDLQCRAADPSSKCIEGVCDCIMQGNETTACSARNTGCIPGTFQCRSSGTCISWFFVCDGRKDCSDGSDEDCRPNKCPNESFRCRDTGKCISKANRCDGVRDCHLGEDEANCHVLGKNKCPPDTFQCGDGKCLPEYEFCNAIIGCSDGSDEPAHICRGRARRRLRGYCPLRCGNGRCRSTAIACSGRDGCGDGTDESHCSVCRCPIIQGRSSLS</sequence>
<proteinExistence type="predicted"/>
<keyword evidence="1 2" id="KW-1015">Disulfide bond</keyword>
<protein>
    <recommendedName>
        <fullName evidence="5">EB domain-containing protein</fullName>
    </recommendedName>
</protein>
<accession>A0AAR5PQ00</accession>
<evidence type="ECO:0000256" key="2">
    <source>
        <dbReference type="PROSITE-ProRule" id="PRU00124"/>
    </source>
</evidence>
<feature type="region of interest" description="Disordered" evidence="3">
    <location>
        <begin position="192"/>
        <end position="215"/>
    </location>
</feature>
<dbReference type="PANTHER" id="PTHR39069">
    <property type="entry name" value="ECDYSONE-INDUCIBLE GENE E1, ISOFORM A"/>
    <property type="match status" value="1"/>
</dbReference>
<dbReference type="SUPFAM" id="SSF57424">
    <property type="entry name" value="LDL receptor-like module"/>
    <property type="match status" value="4"/>
</dbReference>
<feature type="disulfide bond" evidence="2">
    <location>
        <begin position="419"/>
        <end position="434"/>
    </location>
</feature>
<feature type="chain" id="PRO_5043557603" description="EB domain-containing protein" evidence="4">
    <location>
        <begin position="23"/>
        <end position="536"/>
    </location>
</feature>
<feature type="disulfide bond" evidence="2">
    <location>
        <begin position="506"/>
        <end position="521"/>
    </location>
</feature>
<dbReference type="Proteomes" id="UP000019118">
    <property type="component" value="Unassembled WGS sequence"/>
</dbReference>
<dbReference type="CDD" id="cd00112">
    <property type="entry name" value="LDLa"/>
    <property type="match status" value="4"/>
</dbReference>
<feature type="domain" description="EB" evidence="5">
    <location>
        <begin position="60"/>
        <end position="107"/>
    </location>
</feature>
<dbReference type="Gene3D" id="4.10.400.10">
    <property type="entry name" value="Low-density Lipoprotein Receptor"/>
    <property type="match status" value="4"/>
</dbReference>
<feature type="signal peptide" evidence="4">
    <location>
        <begin position="1"/>
        <end position="22"/>
    </location>
</feature>
<dbReference type="SMART" id="SM00192">
    <property type="entry name" value="LDLa"/>
    <property type="match status" value="4"/>
</dbReference>
<comment type="caution">
    <text evidence="2">Lacks conserved residue(s) required for the propagation of feature annotation.</text>
</comment>
<feature type="region of interest" description="Disordered" evidence="3">
    <location>
        <begin position="267"/>
        <end position="300"/>
    </location>
</feature>
<feature type="disulfide bond" evidence="2">
    <location>
        <begin position="442"/>
        <end position="454"/>
    </location>
</feature>
<dbReference type="InterPro" id="IPR023415">
    <property type="entry name" value="LDLR_class-A_CS"/>
</dbReference>